<evidence type="ECO:0000313" key="3">
    <source>
        <dbReference type="Proteomes" id="UP000886817"/>
    </source>
</evidence>
<dbReference type="AlphaFoldDB" id="A0A9D1WJU6"/>
<accession>A0A9D1WJU6</accession>
<protein>
    <submittedName>
        <fullName evidence="2">V-type ATP synthase subunit E</fullName>
    </submittedName>
</protein>
<name>A0A9D1WJU6_9FIRM</name>
<reference evidence="2" key="1">
    <citation type="journal article" date="2021" name="PeerJ">
        <title>Extensive microbial diversity within the chicken gut microbiome revealed by metagenomics and culture.</title>
        <authorList>
            <person name="Gilroy R."/>
            <person name="Ravi A."/>
            <person name="Getino M."/>
            <person name="Pursley I."/>
            <person name="Horton D.L."/>
            <person name="Alikhan N.F."/>
            <person name="Baker D."/>
            <person name="Gharbi K."/>
            <person name="Hall N."/>
            <person name="Watson M."/>
            <person name="Adriaenssens E.M."/>
            <person name="Foster-Nyarko E."/>
            <person name="Jarju S."/>
            <person name="Secka A."/>
            <person name="Antonio M."/>
            <person name="Oren A."/>
            <person name="Chaudhuri R.R."/>
            <person name="La Ragione R."/>
            <person name="Hildebrand F."/>
            <person name="Pallen M.J."/>
        </authorList>
    </citation>
    <scope>NUCLEOTIDE SEQUENCE</scope>
    <source>
        <strain evidence="2">ChiSjej1B19-8411</strain>
    </source>
</reference>
<evidence type="ECO:0000256" key="1">
    <source>
        <dbReference type="SAM" id="Coils"/>
    </source>
</evidence>
<gene>
    <name evidence="2" type="ORF">IAA45_11180</name>
</gene>
<feature type="coiled-coil region" evidence="1">
    <location>
        <begin position="15"/>
        <end position="69"/>
    </location>
</feature>
<reference evidence="2" key="2">
    <citation type="submission" date="2021-04" db="EMBL/GenBank/DDBJ databases">
        <authorList>
            <person name="Gilroy R."/>
        </authorList>
    </citation>
    <scope>NUCLEOTIDE SEQUENCE</scope>
    <source>
        <strain evidence="2">ChiSjej1B19-8411</strain>
    </source>
</reference>
<comment type="caution">
    <text evidence="2">The sequence shown here is derived from an EMBL/GenBank/DDBJ whole genome shotgun (WGS) entry which is preliminary data.</text>
</comment>
<dbReference type="EMBL" id="DXEX01000239">
    <property type="protein sequence ID" value="HIX60259.1"/>
    <property type="molecule type" value="Genomic_DNA"/>
</dbReference>
<organism evidence="2 3">
    <name type="scientific">Candidatus Blautia gallistercoris</name>
    <dbReference type="NCBI Taxonomy" id="2838490"/>
    <lineage>
        <taxon>Bacteria</taxon>
        <taxon>Bacillati</taxon>
        <taxon>Bacillota</taxon>
        <taxon>Clostridia</taxon>
        <taxon>Lachnospirales</taxon>
        <taxon>Lachnospiraceae</taxon>
        <taxon>Blautia</taxon>
    </lineage>
</organism>
<dbReference type="Proteomes" id="UP000886817">
    <property type="component" value="Unassembled WGS sequence"/>
</dbReference>
<sequence>MTVEEKLQHFYDVAMGEAKKEAEAMLNEHQEKLNTQLEQHKQDKLRQAEQDIKTEIDNAKREVNKALSAQQLVIKRDWSRKQTELKDKLFNEVKDMLETFMASADYEPYLAEKIMEAHKIAAGQEIHIFVTAADQTRIPSLVSRTGIPVEVSEEAFIGGIKAIIPDKNILIDYSFLDSFITLRKEFTFDGGIQHE</sequence>
<keyword evidence="1" id="KW-0175">Coiled coil</keyword>
<proteinExistence type="predicted"/>
<evidence type="ECO:0000313" key="2">
    <source>
        <dbReference type="EMBL" id="HIX60259.1"/>
    </source>
</evidence>
<dbReference type="SUPFAM" id="SSF160527">
    <property type="entry name" value="V-type ATPase subunit E-like"/>
    <property type="match status" value="1"/>
</dbReference>